<dbReference type="PROSITE" id="PS50082">
    <property type="entry name" value="WD_REPEATS_2"/>
    <property type="match status" value="1"/>
</dbReference>
<protein>
    <submittedName>
        <fullName evidence="5">Uncharacterized protein</fullName>
    </submittedName>
</protein>
<accession>A0A409Y3X3</accession>
<dbReference type="Proteomes" id="UP000284706">
    <property type="component" value="Unassembled WGS sequence"/>
</dbReference>
<reference evidence="5 6" key="1">
    <citation type="journal article" date="2018" name="Evol. Lett.">
        <title>Horizontal gene cluster transfer increased hallucinogenic mushroom diversity.</title>
        <authorList>
            <person name="Reynolds H.T."/>
            <person name="Vijayakumar V."/>
            <person name="Gluck-Thaler E."/>
            <person name="Korotkin H.B."/>
            <person name="Matheny P.B."/>
            <person name="Slot J.C."/>
        </authorList>
    </citation>
    <scope>NUCLEOTIDE SEQUENCE [LARGE SCALE GENOMIC DNA]</scope>
    <source>
        <strain evidence="5 6">SRW20</strain>
    </source>
</reference>
<dbReference type="EMBL" id="NHYE01001208">
    <property type="protein sequence ID" value="PPQ97700.1"/>
    <property type="molecule type" value="Genomic_DNA"/>
</dbReference>
<organism evidence="5 6">
    <name type="scientific">Gymnopilus dilepis</name>
    <dbReference type="NCBI Taxonomy" id="231916"/>
    <lineage>
        <taxon>Eukaryota</taxon>
        <taxon>Fungi</taxon>
        <taxon>Dikarya</taxon>
        <taxon>Basidiomycota</taxon>
        <taxon>Agaricomycotina</taxon>
        <taxon>Agaricomycetes</taxon>
        <taxon>Agaricomycetidae</taxon>
        <taxon>Agaricales</taxon>
        <taxon>Agaricineae</taxon>
        <taxon>Hymenogastraceae</taxon>
        <taxon>Gymnopilus</taxon>
    </lineage>
</organism>
<dbReference type="AlphaFoldDB" id="A0A409Y3X3"/>
<dbReference type="SUPFAM" id="SSF50978">
    <property type="entry name" value="WD40 repeat-like"/>
    <property type="match status" value="1"/>
</dbReference>
<dbReference type="PANTHER" id="PTHR22847:SF637">
    <property type="entry name" value="WD REPEAT DOMAIN 5B"/>
    <property type="match status" value="1"/>
</dbReference>
<dbReference type="InterPro" id="IPR019775">
    <property type="entry name" value="WD40_repeat_CS"/>
</dbReference>
<keyword evidence="6" id="KW-1185">Reference proteome</keyword>
<proteinExistence type="predicted"/>
<evidence type="ECO:0000256" key="4">
    <source>
        <dbReference type="SAM" id="MobiDB-lite"/>
    </source>
</evidence>
<dbReference type="PROSITE" id="PS00678">
    <property type="entry name" value="WD_REPEATS_1"/>
    <property type="match status" value="1"/>
</dbReference>
<dbReference type="STRING" id="231916.A0A409Y3X3"/>
<dbReference type="PROSITE" id="PS50294">
    <property type="entry name" value="WD_REPEATS_REGION"/>
    <property type="match status" value="1"/>
</dbReference>
<feature type="compositionally biased region" description="Polar residues" evidence="4">
    <location>
        <begin position="508"/>
        <end position="526"/>
    </location>
</feature>
<feature type="repeat" description="WD" evidence="3">
    <location>
        <begin position="24"/>
        <end position="57"/>
    </location>
</feature>
<keyword evidence="1 3" id="KW-0853">WD repeat</keyword>
<dbReference type="PANTHER" id="PTHR22847">
    <property type="entry name" value="WD40 REPEAT PROTEIN"/>
    <property type="match status" value="1"/>
</dbReference>
<dbReference type="InterPro" id="IPR001680">
    <property type="entry name" value="WD40_rpt"/>
</dbReference>
<evidence type="ECO:0000313" key="5">
    <source>
        <dbReference type="EMBL" id="PPQ97700.1"/>
    </source>
</evidence>
<feature type="region of interest" description="Disordered" evidence="4">
    <location>
        <begin position="505"/>
        <end position="526"/>
    </location>
</feature>
<dbReference type="InParanoid" id="A0A409Y3X3"/>
<keyword evidence="2" id="KW-0677">Repeat</keyword>
<dbReference type="InterPro" id="IPR015943">
    <property type="entry name" value="WD40/YVTN_repeat-like_dom_sf"/>
</dbReference>
<dbReference type="GO" id="GO:1990234">
    <property type="term" value="C:transferase complex"/>
    <property type="evidence" value="ECO:0007669"/>
    <property type="project" value="UniProtKB-ARBA"/>
</dbReference>
<evidence type="ECO:0000256" key="3">
    <source>
        <dbReference type="PROSITE-ProRule" id="PRU00221"/>
    </source>
</evidence>
<comment type="caution">
    <text evidence="5">The sequence shown here is derived from an EMBL/GenBank/DDBJ whole genome shotgun (WGS) entry which is preliminary data.</text>
</comment>
<gene>
    <name evidence="5" type="ORF">CVT26_001883</name>
</gene>
<dbReference type="OrthoDB" id="3238562at2759"/>
<dbReference type="InterPro" id="IPR036322">
    <property type="entry name" value="WD40_repeat_dom_sf"/>
</dbReference>
<name>A0A409Y3X3_9AGAR</name>
<evidence type="ECO:0000256" key="2">
    <source>
        <dbReference type="ARBA" id="ARBA00022737"/>
    </source>
</evidence>
<dbReference type="Pfam" id="PF00400">
    <property type="entry name" value="WD40"/>
    <property type="match status" value="1"/>
</dbReference>
<dbReference type="Gene3D" id="2.130.10.10">
    <property type="entry name" value="YVTN repeat-like/Quinoprotein amine dehydrogenase"/>
    <property type="match status" value="1"/>
</dbReference>
<evidence type="ECO:0000313" key="6">
    <source>
        <dbReference type="Proteomes" id="UP000284706"/>
    </source>
</evidence>
<sequence>MPLTDFIRHLNGWNADIYSFSGSLKGHKGAVNALAFNNNGSLLASGGDDEQVRIWDITAFRQCQNLMNSQGRWGQITCLNFINFENSLAVDWLCFGTGRGIISIYRKSRRAAEFVEAWSLSVFSAGDSVEAFSFDPVHQRLAVGSHYGQIKLLRCQNGKFVEVWQDELRDAIPRAILFSDNGRSVNIFTLETGAICTRDAETSATVSTRILKTPIGHVAQCHSTGNLLVDNIQNGFDLYAPNRASPIRTFRIELSRKFVKAGVFCEGGKTIACGSDHGRAYVFASGEDQVKQELIHGGRQDLIQAIKATTTNGFHIIVSGASTGNWDIDVWKKPVKGRANRGEKRQILEALIAMNMILMLAFLWMTRDAWGNNIKAVRGIRSSSDSGIDDYAKKYDNLTKKTFALTTPRPALHRPVAEGVEEWGSTSIAYSVRWVEEPTFTPLVQKIEDGVNDEPGPREFKTTSPSSELAQGNANEINLLNGGWYSNVRQTTRAEKGDINTVLGQLMPANSQRSPTYPQSPRGSDL</sequence>
<evidence type="ECO:0000256" key="1">
    <source>
        <dbReference type="ARBA" id="ARBA00022574"/>
    </source>
</evidence>
<dbReference type="SMART" id="SM00320">
    <property type="entry name" value="WD40"/>
    <property type="match status" value="3"/>
</dbReference>